<dbReference type="Proteomes" id="UP000675880">
    <property type="component" value="Unassembled WGS sequence"/>
</dbReference>
<accession>A0ABM8SAU6</accession>
<evidence type="ECO:0000313" key="1">
    <source>
        <dbReference type="EMBL" id="CAE6798626.1"/>
    </source>
</evidence>
<dbReference type="EMBL" id="CAJNBJ010000020">
    <property type="protein sequence ID" value="CAE6798626.1"/>
    <property type="molecule type" value="Genomic_DNA"/>
</dbReference>
<keyword evidence="2" id="KW-1185">Reference proteome</keyword>
<gene>
    <name evidence="1" type="ORF">NSPZN2_70216</name>
</gene>
<comment type="caution">
    <text evidence="1">The sequence shown here is derived from an EMBL/GenBank/DDBJ whole genome shotgun (WGS) entry which is preliminary data.</text>
</comment>
<protein>
    <recommendedName>
        <fullName evidence="3">Transposase</fullName>
    </recommendedName>
</protein>
<evidence type="ECO:0008006" key="3">
    <source>
        <dbReference type="Google" id="ProtNLM"/>
    </source>
</evidence>
<name>A0ABM8SAU6_9BACT</name>
<sequence length="68" mass="7383">MPLSRQETGVSCERQVWNRMGVAGDSCVYFAAATRKKEASVNVANADHADERAVVGDRKAAKVLQPHV</sequence>
<proteinExistence type="predicted"/>
<reference evidence="1 2" key="1">
    <citation type="submission" date="2021-02" db="EMBL/GenBank/DDBJ databases">
        <authorList>
            <person name="Han P."/>
        </authorList>
    </citation>
    <scope>NUCLEOTIDE SEQUENCE [LARGE SCALE GENOMIC DNA]</scope>
    <source>
        <strain evidence="1">Candidatus Nitrospira sp. ZN2</strain>
    </source>
</reference>
<organism evidence="1 2">
    <name type="scientific">Nitrospira defluvii</name>
    <dbReference type="NCBI Taxonomy" id="330214"/>
    <lineage>
        <taxon>Bacteria</taxon>
        <taxon>Pseudomonadati</taxon>
        <taxon>Nitrospirota</taxon>
        <taxon>Nitrospiria</taxon>
        <taxon>Nitrospirales</taxon>
        <taxon>Nitrospiraceae</taxon>
        <taxon>Nitrospira</taxon>
    </lineage>
</organism>
<evidence type="ECO:0000313" key="2">
    <source>
        <dbReference type="Proteomes" id="UP000675880"/>
    </source>
</evidence>